<evidence type="ECO:0000256" key="3">
    <source>
        <dbReference type="ARBA" id="ARBA00022692"/>
    </source>
</evidence>
<evidence type="ECO:0000256" key="7">
    <source>
        <dbReference type="ARBA" id="ARBA00023180"/>
    </source>
</evidence>
<dbReference type="GO" id="GO:0016020">
    <property type="term" value="C:membrane"/>
    <property type="evidence" value="ECO:0007669"/>
    <property type="project" value="InterPro"/>
</dbReference>
<evidence type="ECO:0000256" key="4">
    <source>
        <dbReference type="ARBA" id="ARBA00022737"/>
    </source>
</evidence>
<proteinExistence type="inferred from homology"/>
<evidence type="ECO:0000256" key="2">
    <source>
        <dbReference type="ARBA" id="ARBA00022448"/>
    </source>
</evidence>
<dbReference type="PANTHER" id="PTHR45136">
    <property type="entry name" value="ABC TRANSPORTER DOMAIN-CONTAINING PROTEIN"/>
    <property type="match status" value="1"/>
</dbReference>
<evidence type="ECO:0000256" key="6">
    <source>
        <dbReference type="ARBA" id="ARBA00023136"/>
    </source>
</evidence>
<feature type="compositionally biased region" description="Basic residues" evidence="8">
    <location>
        <begin position="116"/>
        <end position="135"/>
    </location>
</feature>
<evidence type="ECO:0000313" key="9">
    <source>
        <dbReference type="EMBL" id="KAG0716695.1"/>
    </source>
</evidence>
<dbReference type="InterPro" id="IPR036640">
    <property type="entry name" value="ABC1_TM_sf"/>
</dbReference>
<dbReference type="InterPro" id="IPR027417">
    <property type="entry name" value="P-loop_NTPase"/>
</dbReference>
<accession>A0A8J4XXX0</accession>
<dbReference type="SUPFAM" id="SSF52540">
    <property type="entry name" value="P-loop containing nucleoside triphosphate hydrolases"/>
    <property type="match status" value="1"/>
</dbReference>
<comment type="similarity">
    <text evidence="1">Belongs to the ABC transporter superfamily. ABCB family. Multidrug resistance exporter (TC 3.A.1.201) subfamily.</text>
</comment>
<dbReference type="AlphaFoldDB" id="A0A8J4XXX0"/>
<keyword evidence="6" id="KW-0472">Membrane</keyword>
<comment type="caution">
    <text evidence="9">The sequence shown here is derived from an EMBL/GenBank/DDBJ whole genome shotgun (WGS) entry which is preliminary data.</text>
</comment>
<feature type="compositionally biased region" description="Acidic residues" evidence="8">
    <location>
        <begin position="75"/>
        <end position="84"/>
    </location>
</feature>
<protein>
    <submittedName>
        <fullName evidence="9">Multidrug resistance protein 1</fullName>
    </submittedName>
</protein>
<dbReference type="GO" id="GO:0005524">
    <property type="term" value="F:ATP binding"/>
    <property type="evidence" value="ECO:0007669"/>
    <property type="project" value="InterPro"/>
</dbReference>
<gene>
    <name evidence="9" type="primary">ABCB1_1</name>
    <name evidence="9" type="ORF">GWK47_009085</name>
</gene>
<dbReference type="EMBL" id="JACEEZ010018658">
    <property type="protein sequence ID" value="KAG0716695.1"/>
    <property type="molecule type" value="Genomic_DNA"/>
</dbReference>
<feature type="region of interest" description="Disordered" evidence="8">
    <location>
        <begin position="107"/>
        <end position="148"/>
    </location>
</feature>
<keyword evidence="2" id="KW-0813">Transport</keyword>
<evidence type="ECO:0000256" key="1">
    <source>
        <dbReference type="ARBA" id="ARBA00007577"/>
    </source>
</evidence>
<keyword evidence="5" id="KW-1133">Transmembrane helix</keyword>
<dbReference type="Gene3D" id="1.20.1560.10">
    <property type="entry name" value="ABC transporter type 1, transmembrane domain"/>
    <property type="match status" value="1"/>
</dbReference>
<dbReference type="Gene3D" id="3.40.50.300">
    <property type="entry name" value="P-loop containing nucleotide triphosphate hydrolases"/>
    <property type="match status" value="1"/>
</dbReference>
<evidence type="ECO:0000256" key="5">
    <source>
        <dbReference type="ARBA" id="ARBA00022989"/>
    </source>
</evidence>
<dbReference type="OrthoDB" id="6500128at2759"/>
<evidence type="ECO:0000313" key="10">
    <source>
        <dbReference type="Proteomes" id="UP000770661"/>
    </source>
</evidence>
<dbReference type="PANTHER" id="PTHR45136:SF2">
    <property type="entry name" value="ABC TRANSPORTER DOMAIN-CONTAINING PROTEIN"/>
    <property type="match status" value="1"/>
</dbReference>
<reference evidence="9" key="1">
    <citation type="submission" date="2020-07" db="EMBL/GenBank/DDBJ databases">
        <title>The High-quality genome of the commercially important snow crab, Chionoecetes opilio.</title>
        <authorList>
            <person name="Jeong J.-H."/>
            <person name="Ryu S."/>
        </authorList>
    </citation>
    <scope>NUCLEOTIDE SEQUENCE</scope>
    <source>
        <strain evidence="9">MADBK_172401_WGS</strain>
        <tissue evidence="9">Digestive gland</tissue>
    </source>
</reference>
<keyword evidence="7" id="KW-0325">Glycoprotein</keyword>
<sequence>MFFCTGSSGSHTIIVAHRLSTIRSADKIVVFSKGMVAEEGTHKELMKHKSLYYNLVTAQIPPSEQKTSKGSNEVSESESSEEDDVNWVAALREEIIDDLASKAPVALARSSSGRQSLRRRRTSSRTSRASRHSKAKTTTTATTKEEDKVPTVPLSKILHMNATEWPYILAGVVGAGIQGSIIPLYAVMFGEVLGVRPWVYSMSSCLCKGTVHFQMNTELPLVDETIFFW</sequence>
<dbReference type="Proteomes" id="UP000770661">
    <property type="component" value="Unassembled WGS sequence"/>
</dbReference>
<keyword evidence="10" id="KW-1185">Reference proteome</keyword>
<feature type="region of interest" description="Disordered" evidence="8">
    <location>
        <begin position="62"/>
        <end position="84"/>
    </location>
</feature>
<keyword evidence="3" id="KW-0812">Transmembrane</keyword>
<keyword evidence="4" id="KW-0677">Repeat</keyword>
<organism evidence="9 10">
    <name type="scientific">Chionoecetes opilio</name>
    <name type="common">Atlantic snow crab</name>
    <name type="synonym">Cancer opilio</name>
    <dbReference type="NCBI Taxonomy" id="41210"/>
    <lineage>
        <taxon>Eukaryota</taxon>
        <taxon>Metazoa</taxon>
        <taxon>Ecdysozoa</taxon>
        <taxon>Arthropoda</taxon>
        <taxon>Crustacea</taxon>
        <taxon>Multicrustacea</taxon>
        <taxon>Malacostraca</taxon>
        <taxon>Eumalacostraca</taxon>
        <taxon>Eucarida</taxon>
        <taxon>Decapoda</taxon>
        <taxon>Pleocyemata</taxon>
        <taxon>Brachyura</taxon>
        <taxon>Eubrachyura</taxon>
        <taxon>Majoidea</taxon>
        <taxon>Majidae</taxon>
        <taxon>Chionoecetes</taxon>
    </lineage>
</organism>
<name>A0A8J4XXX0_CHIOP</name>
<evidence type="ECO:0000256" key="8">
    <source>
        <dbReference type="SAM" id="MobiDB-lite"/>
    </source>
</evidence>